<dbReference type="AlphaFoldDB" id="A0A6G3ZYS9"/>
<dbReference type="Gene3D" id="3.30.300.30">
    <property type="match status" value="1"/>
</dbReference>
<evidence type="ECO:0000313" key="1">
    <source>
        <dbReference type="EMBL" id="NEW06739.1"/>
    </source>
</evidence>
<dbReference type="EMBL" id="JAAIKC010000003">
    <property type="protein sequence ID" value="NEW06739.1"/>
    <property type="molecule type" value="Genomic_DNA"/>
</dbReference>
<comment type="caution">
    <text evidence="1">The sequence shown here is derived from an EMBL/GenBank/DDBJ whole genome shotgun (WGS) entry which is preliminary data.</text>
</comment>
<accession>A0A6G3ZYS9</accession>
<organism evidence="1">
    <name type="scientific">Paenibacillus sp. SYP-B3998</name>
    <dbReference type="NCBI Taxonomy" id="2678564"/>
    <lineage>
        <taxon>Bacteria</taxon>
        <taxon>Bacillati</taxon>
        <taxon>Bacillota</taxon>
        <taxon>Bacilli</taxon>
        <taxon>Bacillales</taxon>
        <taxon>Paenibacillaceae</taxon>
        <taxon>Paenibacillus</taxon>
    </lineage>
</organism>
<proteinExistence type="predicted"/>
<protein>
    <submittedName>
        <fullName evidence="1">Amino acid adenylation domain-containing protein</fullName>
    </submittedName>
</protein>
<sequence>MLHREVSEEELRRYLAERLPSYMVPARIATLIINQVRNISMRRWTMMYWG</sequence>
<reference evidence="1" key="1">
    <citation type="submission" date="2020-02" db="EMBL/GenBank/DDBJ databases">
        <authorList>
            <person name="Shen X.-R."/>
            <person name="Zhang Y.-X."/>
        </authorList>
    </citation>
    <scope>NUCLEOTIDE SEQUENCE</scope>
    <source>
        <strain evidence="1">SYP-B3998</strain>
    </source>
</reference>
<gene>
    <name evidence="1" type="ORF">GK047_12010</name>
</gene>
<name>A0A6G3ZYS9_9BACL</name>
<dbReference type="InterPro" id="IPR045851">
    <property type="entry name" value="AMP-bd_C_sf"/>
</dbReference>